<organism evidence="1 2">
    <name type="scientific">Duffyella gerundensis</name>
    <dbReference type="NCBI Taxonomy" id="1619313"/>
    <lineage>
        <taxon>Bacteria</taxon>
        <taxon>Pseudomonadati</taxon>
        <taxon>Pseudomonadota</taxon>
        <taxon>Gammaproteobacteria</taxon>
        <taxon>Enterobacterales</taxon>
        <taxon>Erwiniaceae</taxon>
        <taxon>Duffyella</taxon>
    </lineage>
</organism>
<accession>A0A0U5LAK6</accession>
<dbReference type="PATRIC" id="fig|1619313.3.peg.3647"/>
<name>A0A0U5LAK6_9GAMM</name>
<sequence>MQSCGSKCAIFISFDAVSLSGITVEASKTAKELSRQGYRCFLDLGYDIKFDKGNFAKEYGYERDIYRDVFTLVRVDDIFDVPFYNRAFIEKTQNVLISQKTVSSEKEKEALIACINQSAQALSEKILNLWRTLDISAVLVENGTLPENIIYTKALYRAIEHYGHERGLHKYVIWRDHDLMWNSEKKVMKYGEPPYPYAVKPVASEFITYVTLNQDLKEKLESWCDHQVEVSVKKNTYDFTEDFSGTDLRRYFDIREQDIIIARTTRIIAQKRIDRDIILTQRLNRLFEQNDIDKKIFLIIAGDTEEDDHHYQHLQKLVKKLAILPQIKFIGPLHHSCISLRTERFTIEDLYYSSNLVSFLTSWDYDSYGNPIGEAISCQRCYIASRYEYYHEVYGQHGFHAPLMNISEGDDGLPDDDFINDVFALINDPAAMQRIAQANFVLGKRVLSNNVIDILI</sequence>
<protein>
    <submittedName>
        <fullName evidence="1">Glycosyl transferase</fullName>
    </submittedName>
</protein>
<dbReference type="Gene3D" id="3.40.50.2000">
    <property type="entry name" value="Glycogen Phosphorylase B"/>
    <property type="match status" value="1"/>
</dbReference>
<gene>
    <name evidence="1" type="ORF">EM595_p0047</name>
</gene>
<dbReference type="GO" id="GO:0016740">
    <property type="term" value="F:transferase activity"/>
    <property type="evidence" value="ECO:0007669"/>
    <property type="project" value="UniProtKB-KW"/>
</dbReference>
<reference evidence="2" key="1">
    <citation type="submission" date="2015-11" db="EMBL/GenBank/DDBJ databases">
        <authorList>
            <person name="Blom J."/>
        </authorList>
    </citation>
    <scope>NUCLEOTIDE SEQUENCE [LARGE SCALE GENOMIC DNA]</scope>
    <source>
        <plasmid evidence="2">pEM01</plasmid>
    </source>
</reference>
<dbReference type="OrthoDB" id="6529945at2"/>
<dbReference type="SUPFAM" id="SSF53756">
    <property type="entry name" value="UDP-Glycosyltransferase/glycogen phosphorylase"/>
    <property type="match status" value="1"/>
</dbReference>
<dbReference type="RefSeq" id="WP_067435710.1">
    <property type="nucleotide sequence ID" value="NZ_LN907828.1"/>
</dbReference>
<dbReference type="KEGG" id="ege:EM595_p0047"/>
<geneLocation type="plasmid" evidence="2">
    <name>pEM01</name>
</geneLocation>
<dbReference type="EMBL" id="LN907828">
    <property type="protein sequence ID" value="CUU25747.1"/>
    <property type="molecule type" value="Genomic_DNA"/>
</dbReference>
<evidence type="ECO:0000313" key="1">
    <source>
        <dbReference type="EMBL" id="CUU25747.1"/>
    </source>
</evidence>
<keyword evidence="1" id="KW-0808">Transferase</keyword>
<evidence type="ECO:0000313" key="2">
    <source>
        <dbReference type="Proteomes" id="UP000059419"/>
    </source>
</evidence>
<dbReference type="AlphaFoldDB" id="A0A0U5LAK6"/>
<proteinExistence type="predicted"/>
<keyword evidence="2" id="KW-1185">Reference proteome</keyword>
<dbReference type="Proteomes" id="UP000059419">
    <property type="component" value="Plasmid pEM01"/>
</dbReference>